<keyword evidence="1" id="KW-1133">Transmembrane helix</keyword>
<name>A0ABV0BF62_9SPHN</name>
<keyword evidence="3" id="KW-1185">Reference proteome</keyword>
<feature type="transmembrane region" description="Helical" evidence="1">
    <location>
        <begin position="160"/>
        <end position="177"/>
    </location>
</feature>
<comment type="caution">
    <text evidence="2">The sequence shown here is derived from an EMBL/GenBank/DDBJ whole genome shotgun (WGS) entry which is preliminary data.</text>
</comment>
<dbReference type="EMBL" id="JBDIZK010000011">
    <property type="protein sequence ID" value="MEN3749007.1"/>
    <property type="molecule type" value="Genomic_DNA"/>
</dbReference>
<proteinExistence type="predicted"/>
<sequence>MSMRENLLSAIIIAFVAIMLFSDRPWLASNQPVVAHVADVEIPPGELSEPESAVSRWGVHVERPRSKAEWAFDAVRGLANTAPPSGGFDEREARLGYSVREITLLGMPFFYYRDMGDVLFTRTRWETTAMPLSDEGIEMLNRAAGRDVRDGTIFPFWKHLWGWVFVGAVALWAWLTWHHHVRAREEQGII</sequence>
<evidence type="ECO:0000256" key="1">
    <source>
        <dbReference type="SAM" id="Phobius"/>
    </source>
</evidence>
<reference evidence="2 3" key="1">
    <citation type="submission" date="2024-05" db="EMBL/GenBank/DDBJ databases">
        <title>Sphingomonas sp. HF-S3 16S ribosomal RNA gene Genome sequencing and assembly.</title>
        <authorList>
            <person name="Lee H."/>
        </authorList>
    </citation>
    <scope>NUCLEOTIDE SEQUENCE [LARGE SCALE GENOMIC DNA]</scope>
    <source>
        <strain evidence="2 3">HF-S3</strain>
    </source>
</reference>
<organism evidence="2 3">
    <name type="scientific">Sphingomonas rustica</name>
    <dbReference type="NCBI Taxonomy" id="3103142"/>
    <lineage>
        <taxon>Bacteria</taxon>
        <taxon>Pseudomonadati</taxon>
        <taxon>Pseudomonadota</taxon>
        <taxon>Alphaproteobacteria</taxon>
        <taxon>Sphingomonadales</taxon>
        <taxon>Sphingomonadaceae</taxon>
        <taxon>Sphingomonas</taxon>
    </lineage>
</organism>
<evidence type="ECO:0000313" key="3">
    <source>
        <dbReference type="Proteomes" id="UP001427805"/>
    </source>
</evidence>
<keyword evidence="1" id="KW-0472">Membrane</keyword>
<protein>
    <submittedName>
        <fullName evidence="2">Uncharacterized protein</fullName>
    </submittedName>
</protein>
<keyword evidence="1" id="KW-0812">Transmembrane</keyword>
<dbReference type="Proteomes" id="UP001427805">
    <property type="component" value="Unassembled WGS sequence"/>
</dbReference>
<evidence type="ECO:0000313" key="2">
    <source>
        <dbReference type="EMBL" id="MEN3749007.1"/>
    </source>
</evidence>
<dbReference type="RefSeq" id="WP_346248048.1">
    <property type="nucleotide sequence ID" value="NZ_JBDIZK010000011.1"/>
</dbReference>
<gene>
    <name evidence="2" type="ORF">TPR58_17660</name>
</gene>
<accession>A0ABV0BF62</accession>